<sequence>MGGIHMEYDVEYLKNQTSINYDKTLCYCKNVSYRDAYKAIADNKFTTLEEVVAKTQASTGCGGCKDRILSLIEYAKKNNYEPLNV</sequence>
<dbReference type="KEGG" id="bip:Bint_2856"/>
<dbReference type="InterPro" id="IPR041854">
    <property type="entry name" value="BFD-like_2Fe2S-bd_dom_sf"/>
</dbReference>
<dbReference type="Gene3D" id="1.10.10.1100">
    <property type="entry name" value="BFD-like [2Fe-2S]-binding domain"/>
    <property type="match status" value="1"/>
</dbReference>
<organism evidence="2 3">
    <name type="scientific">Brachyspira intermedia (strain ATCC 51140 / PWS/A)</name>
    <name type="common">Serpulina intermedia</name>
    <dbReference type="NCBI Taxonomy" id="1045858"/>
    <lineage>
        <taxon>Bacteria</taxon>
        <taxon>Pseudomonadati</taxon>
        <taxon>Spirochaetota</taxon>
        <taxon>Spirochaetia</taxon>
        <taxon>Brachyspirales</taxon>
        <taxon>Brachyspiraceae</taxon>
        <taxon>Brachyspira</taxon>
    </lineage>
</organism>
<dbReference type="EMBL" id="CP002874">
    <property type="protein sequence ID" value="AEM23450.1"/>
    <property type="molecule type" value="Genomic_DNA"/>
</dbReference>
<dbReference type="Proteomes" id="UP000008522">
    <property type="component" value="Chromosome"/>
</dbReference>
<reference evidence="2 3" key="1">
    <citation type="journal article" date="2011" name="BMC Genomics">
        <title>Complete genome sequence of Brachyspira intermedia reveals unique genomic features in Brachyspira species and phage-mediated horizontal gene transfer.</title>
        <authorList>
            <person name="Hafstrom T."/>
            <person name="Jansson D.S."/>
            <person name="Segerman B."/>
        </authorList>
    </citation>
    <scope>NUCLEOTIDE SEQUENCE [LARGE SCALE GENOMIC DNA]</scope>
    <source>
        <strain evidence="3">ATCC 51140 / PWS/A</strain>
    </source>
</reference>
<dbReference type="eggNOG" id="COG1251">
    <property type="taxonomic scope" value="Bacteria"/>
</dbReference>
<dbReference type="PATRIC" id="fig|1045858.4.peg.2854"/>
<name>G0EI95_BRAIP</name>
<keyword evidence="3" id="KW-1185">Reference proteome</keyword>
<accession>G0EI95</accession>
<proteinExistence type="predicted"/>
<dbReference type="AlphaFoldDB" id="G0EI95"/>
<evidence type="ECO:0000313" key="2">
    <source>
        <dbReference type="EMBL" id="AEM23450.1"/>
    </source>
</evidence>
<evidence type="ECO:0000313" key="3">
    <source>
        <dbReference type="Proteomes" id="UP000008522"/>
    </source>
</evidence>
<evidence type="ECO:0000259" key="1">
    <source>
        <dbReference type="Pfam" id="PF04324"/>
    </source>
</evidence>
<dbReference type="Pfam" id="PF04324">
    <property type="entry name" value="Fer2_BFD"/>
    <property type="match status" value="1"/>
</dbReference>
<gene>
    <name evidence="2" type="ordered locus">Bint_2856</name>
</gene>
<dbReference type="HOGENOM" id="CLU_2582811_0_0_12"/>
<feature type="domain" description="BFD-like [2Fe-2S]-binding" evidence="1">
    <location>
        <begin position="25"/>
        <end position="73"/>
    </location>
</feature>
<dbReference type="InterPro" id="IPR007419">
    <property type="entry name" value="BFD-like_2Fe2S-bd_dom"/>
</dbReference>
<protein>
    <submittedName>
        <fullName evidence="2">[2Fe-2S] binding domain protein</fullName>
    </submittedName>
</protein>